<comment type="caution">
    <text evidence="2">The sequence shown here is derived from an EMBL/GenBank/DDBJ whole genome shotgun (WGS) entry which is preliminary data.</text>
</comment>
<evidence type="ECO:0000313" key="3">
    <source>
        <dbReference type="Proteomes" id="UP000574332"/>
    </source>
</evidence>
<proteinExistence type="predicted"/>
<dbReference type="AlphaFoldDB" id="A0A8E1ZZY3"/>
<keyword evidence="1" id="KW-0472">Membrane</keyword>
<keyword evidence="1" id="KW-1133">Transmembrane helix</keyword>
<name>A0A8E1ZZY3_9PORP</name>
<reference evidence="2 3" key="1">
    <citation type="submission" date="2020-07" db="EMBL/GenBank/DDBJ databases">
        <title>Genomic Encyclopedia of Type Strains, Phase IV (KMG-IV): sequencing the most valuable type-strain genomes for metagenomic binning, comparative biology and taxonomic classification.</title>
        <authorList>
            <person name="Goeker M."/>
        </authorList>
    </citation>
    <scope>NUCLEOTIDE SEQUENCE [LARGE SCALE GENOMIC DNA]</scope>
    <source>
        <strain evidence="2 3">DSM 23697</strain>
    </source>
</reference>
<keyword evidence="1" id="KW-0812">Transmembrane</keyword>
<evidence type="ECO:0000313" key="2">
    <source>
        <dbReference type="EMBL" id="NYI48928.1"/>
    </source>
</evidence>
<sequence length="198" mass="21959">MLCVARLIRYRNGSQIIIFFLLDGAVNWQSIVGTRLVLYSATDGNKLVALAPVCWQALSQTVCSLRNYQEVKVAPLANHLPGIGTPQVVILHKEIGSKAGLDQRAGGDLVLSVSFPSDGHIKTFRLRYHRSVYVSSCIPTVYVTMVATLTQLVVSVPRIPKGRFLFDGIYLHSTCFLEPLPFQTAYLSVSITYKSNHY</sequence>
<gene>
    <name evidence="2" type="ORF">F5613_000973</name>
</gene>
<accession>A0A8E1ZZY3</accession>
<protein>
    <submittedName>
        <fullName evidence="2">Uncharacterized protein</fullName>
    </submittedName>
</protein>
<feature type="transmembrane region" description="Helical" evidence="1">
    <location>
        <begin position="132"/>
        <end position="154"/>
    </location>
</feature>
<organism evidence="2 3">
    <name type="scientific">Macellibacteroides fermentans</name>
    <dbReference type="NCBI Taxonomy" id="879969"/>
    <lineage>
        <taxon>Bacteria</taxon>
        <taxon>Pseudomonadati</taxon>
        <taxon>Bacteroidota</taxon>
        <taxon>Bacteroidia</taxon>
        <taxon>Bacteroidales</taxon>
        <taxon>Porphyromonadaceae</taxon>
        <taxon>Macellibacteroides</taxon>
    </lineage>
</organism>
<keyword evidence="3" id="KW-1185">Reference proteome</keyword>
<dbReference type="EMBL" id="JACCCY010000001">
    <property type="protein sequence ID" value="NYI48928.1"/>
    <property type="molecule type" value="Genomic_DNA"/>
</dbReference>
<evidence type="ECO:0000256" key="1">
    <source>
        <dbReference type="SAM" id="Phobius"/>
    </source>
</evidence>
<dbReference type="Proteomes" id="UP000574332">
    <property type="component" value="Unassembled WGS sequence"/>
</dbReference>